<dbReference type="EMBL" id="OOIP01000009">
    <property type="protein sequence ID" value="SPO38157.1"/>
    <property type="molecule type" value="Genomic_DNA"/>
</dbReference>
<keyword evidence="3" id="KW-1185">Reference proteome</keyword>
<proteinExistence type="predicted"/>
<dbReference type="AlphaFoldDB" id="A0A5C3F3A7"/>
<feature type="compositionally biased region" description="Basic and acidic residues" evidence="1">
    <location>
        <begin position="673"/>
        <end position="686"/>
    </location>
</feature>
<feature type="region of interest" description="Disordered" evidence="1">
    <location>
        <begin position="589"/>
        <end position="686"/>
    </location>
</feature>
<feature type="compositionally biased region" description="Basic and acidic residues" evidence="1">
    <location>
        <begin position="401"/>
        <end position="440"/>
    </location>
</feature>
<feature type="compositionally biased region" description="Polar residues" evidence="1">
    <location>
        <begin position="164"/>
        <end position="182"/>
    </location>
</feature>
<sequence length="686" mass="74580">MSFQSASSAPTVARRSLAAFLNPESSEPALLQESDTSLAPRRPFRTGLADPAILATACLPSPRDRAAADLDVGSSRQAFAAAGNLAQLLNVQHSQSTSVSCSSSSIAAPGASPRTPTKDLQMQEEPIDRHRDHWMERKRRIDHEEAKRRDEMESRYHEGPGSRNGYSPRTQLPSINNLTNGAEEQHSRDDADAAYKRRRLAEGMDAADDRRRGESFTPPEHAPAHHARPDMRPPQHRYGEEREMRLEDRSPQDGHFGPRPNGRLSPLDDRGRPMRSPGVAGAPLPRSQDFRKPSVLSGGPEEVVDGSPSMPGLARRRGDAAQAKASRLHIDTGSGPTGGFDMSSMGSRSAGVAKSAPPQKLTFEREGMEPPQAYEAGRRDAPRHLHPQAAGNYPPMTAAHPPRDFRAVSGSRLHEISEAAGRRDPRDDGLVGRDGQRLPEHPQTANPLARQAPALNRGLGGVGGGYVPQTATLPSPAYHTTQFARGGPSVHRAPGPQPPHTARLPEHLRSPPSSKAHFLGLFSDFYESLHDSRTLKATLEDQIRRSNTLLHTLQSSRRVLEETVERRVREERVMWEGRVRGLEARVRELESKNGEGGAEGSASSGRGSPSASSRPKADASRSSSATREAANDKMPSPPLHKPGFARTASKASLSAHRPAADRRGDVDDDDHDMDDHGERDELSAEP</sequence>
<feature type="compositionally biased region" description="Low complexity" evidence="1">
    <location>
        <begin position="600"/>
        <end position="628"/>
    </location>
</feature>
<reference evidence="2 3" key="1">
    <citation type="submission" date="2018-03" db="EMBL/GenBank/DDBJ databases">
        <authorList>
            <person name="Guldener U."/>
        </authorList>
    </citation>
    <scope>NUCLEOTIDE SEQUENCE [LARGE SCALE GENOMIC DNA]</scope>
    <source>
        <strain evidence="2 3">DAOM196992</strain>
    </source>
</reference>
<evidence type="ECO:0000313" key="2">
    <source>
        <dbReference type="EMBL" id="SPO38157.1"/>
    </source>
</evidence>
<organism evidence="2 3">
    <name type="scientific">Pseudozyma flocculosa</name>
    <dbReference type="NCBI Taxonomy" id="84751"/>
    <lineage>
        <taxon>Eukaryota</taxon>
        <taxon>Fungi</taxon>
        <taxon>Dikarya</taxon>
        <taxon>Basidiomycota</taxon>
        <taxon>Ustilaginomycotina</taxon>
        <taxon>Ustilaginomycetes</taxon>
        <taxon>Ustilaginales</taxon>
        <taxon>Ustilaginaceae</taxon>
        <taxon>Pseudozyma</taxon>
    </lineage>
</organism>
<feature type="compositionally biased region" description="Low complexity" evidence="1">
    <location>
        <begin position="100"/>
        <end position="112"/>
    </location>
</feature>
<feature type="compositionally biased region" description="Basic and acidic residues" evidence="1">
    <location>
        <begin position="126"/>
        <end position="160"/>
    </location>
</feature>
<evidence type="ECO:0000256" key="1">
    <source>
        <dbReference type="SAM" id="MobiDB-lite"/>
    </source>
</evidence>
<feature type="region of interest" description="Disordered" evidence="1">
    <location>
        <begin position="100"/>
        <end position="456"/>
    </location>
</feature>
<dbReference type="Proteomes" id="UP000323386">
    <property type="component" value="Unassembled WGS sequence"/>
</dbReference>
<feature type="region of interest" description="Disordered" evidence="1">
    <location>
        <begin position="23"/>
        <end position="43"/>
    </location>
</feature>
<gene>
    <name evidence="2" type="ORF">PSFLO_03634</name>
</gene>
<dbReference type="OrthoDB" id="2138242at2759"/>
<evidence type="ECO:0000313" key="3">
    <source>
        <dbReference type="Proteomes" id="UP000323386"/>
    </source>
</evidence>
<feature type="compositionally biased region" description="Basic and acidic residues" evidence="1">
    <location>
        <begin position="227"/>
        <end position="252"/>
    </location>
</feature>
<name>A0A5C3F3A7_9BASI</name>
<protein>
    <submittedName>
        <fullName evidence="2">Uncharacterized protein</fullName>
    </submittedName>
</protein>
<feature type="region of interest" description="Disordered" evidence="1">
    <location>
        <begin position="482"/>
        <end position="506"/>
    </location>
</feature>
<accession>A0A5C3F3A7</accession>
<feature type="compositionally biased region" description="Basic and acidic residues" evidence="1">
    <location>
        <begin position="183"/>
        <end position="195"/>
    </location>
</feature>